<evidence type="ECO:0000313" key="2">
    <source>
        <dbReference type="Proteomes" id="UP001164250"/>
    </source>
</evidence>
<dbReference type="Proteomes" id="UP001164250">
    <property type="component" value="Chromosome 10"/>
</dbReference>
<name>A0ACC1AFD6_9ROSI</name>
<keyword evidence="2" id="KW-1185">Reference proteome</keyword>
<dbReference type="EMBL" id="CM047906">
    <property type="protein sequence ID" value="KAJ0086254.1"/>
    <property type="molecule type" value="Genomic_DNA"/>
</dbReference>
<sequence length="89" mass="10665">MNFLALSLNTKNSFKFSIFLFYFIYKFKAVSFRGSNIEPTAWEDKKYRGESRFLAQHLKKLCCILKRNAKNTFLFTLFSFVCVKKRVRK</sequence>
<proteinExistence type="predicted"/>
<comment type="caution">
    <text evidence="1">The sequence shown here is derived from an EMBL/GenBank/DDBJ whole genome shotgun (WGS) entry which is preliminary data.</text>
</comment>
<accession>A0ACC1AFD6</accession>
<protein>
    <submittedName>
        <fullName evidence="1">Uncharacterized protein</fullName>
    </submittedName>
</protein>
<organism evidence="1 2">
    <name type="scientific">Pistacia atlantica</name>
    <dbReference type="NCBI Taxonomy" id="434234"/>
    <lineage>
        <taxon>Eukaryota</taxon>
        <taxon>Viridiplantae</taxon>
        <taxon>Streptophyta</taxon>
        <taxon>Embryophyta</taxon>
        <taxon>Tracheophyta</taxon>
        <taxon>Spermatophyta</taxon>
        <taxon>Magnoliopsida</taxon>
        <taxon>eudicotyledons</taxon>
        <taxon>Gunneridae</taxon>
        <taxon>Pentapetalae</taxon>
        <taxon>rosids</taxon>
        <taxon>malvids</taxon>
        <taxon>Sapindales</taxon>
        <taxon>Anacardiaceae</taxon>
        <taxon>Pistacia</taxon>
    </lineage>
</organism>
<reference evidence="2" key="1">
    <citation type="journal article" date="2023" name="G3 (Bethesda)">
        <title>Genome assembly and association tests identify interacting loci associated with vigor, precocity, and sex in interspecific pistachio rootstocks.</title>
        <authorList>
            <person name="Palmer W."/>
            <person name="Jacygrad E."/>
            <person name="Sagayaradj S."/>
            <person name="Cavanaugh K."/>
            <person name="Han R."/>
            <person name="Bertier L."/>
            <person name="Beede B."/>
            <person name="Kafkas S."/>
            <person name="Golino D."/>
            <person name="Preece J."/>
            <person name="Michelmore R."/>
        </authorList>
    </citation>
    <scope>NUCLEOTIDE SEQUENCE [LARGE SCALE GENOMIC DNA]</scope>
</reference>
<evidence type="ECO:0000313" key="1">
    <source>
        <dbReference type="EMBL" id="KAJ0086254.1"/>
    </source>
</evidence>
<gene>
    <name evidence="1" type="ORF">Patl1_06946</name>
</gene>